<comment type="caution">
    <text evidence="2">The sequence shown here is derived from an EMBL/GenBank/DDBJ whole genome shotgun (WGS) entry which is preliminary data.</text>
</comment>
<keyword evidence="1" id="KW-1133">Transmembrane helix</keyword>
<name>A0ABW3IAR2_9FLAO</name>
<reference evidence="3" key="1">
    <citation type="journal article" date="2019" name="Int. J. Syst. Evol. Microbiol.">
        <title>The Global Catalogue of Microorganisms (GCM) 10K type strain sequencing project: providing services to taxonomists for standard genome sequencing and annotation.</title>
        <authorList>
            <consortium name="The Broad Institute Genomics Platform"/>
            <consortium name="The Broad Institute Genome Sequencing Center for Infectious Disease"/>
            <person name="Wu L."/>
            <person name="Ma J."/>
        </authorList>
    </citation>
    <scope>NUCLEOTIDE SEQUENCE [LARGE SCALE GENOMIC DNA]</scope>
    <source>
        <strain evidence="3">CCUG 60898</strain>
    </source>
</reference>
<keyword evidence="3" id="KW-1185">Reference proteome</keyword>
<sequence>MKKNDLPNKSKSGFKAPENYFGDFEARMLDLVNNEQKKNLDSPNPFKVPENYFESFEDKLSQKLNNKIKQPKVISLVSNRYLSYAAGFAAVIAVIFSLQFFDRSQSTGYDDLEITAVENYLLEKLDLTTPEESHLIKEGDFSFATPVTADLNQEAVLEYLNENTEDPSLLLNDN</sequence>
<keyword evidence="1" id="KW-0472">Membrane</keyword>
<dbReference type="Proteomes" id="UP001597100">
    <property type="component" value="Unassembled WGS sequence"/>
</dbReference>
<accession>A0ABW3IAR2</accession>
<protein>
    <submittedName>
        <fullName evidence="2">Uncharacterized protein</fullName>
    </submittedName>
</protein>
<dbReference type="EMBL" id="JBHTJP010000002">
    <property type="protein sequence ID" value="MFD0975209.1"/>
    <property type="molecule type" value="Genomic_DNA"/>
</dbReference>
<feature type="transmembrane region" description="Helical" evidence="1">
    <location>
        <begin position="81"/>
        <end position="101"/>
    </location>
</feature>
<evidence type="ECO:0000313" key="3">
    <source>
        <dbReference type="Proteomes" id="UP001597100"/>
    </source>
</evidence>
<organism evidence="2 3">
    <name type="scientific">Salinimicrobium gaetbulicola</name>
    <dbReference type="NCBI Taxonomy" id="999702"/>
    <lineage>
        <taxon>Bacteria</taxon>
        <taxon>Pseudomonadati</taxon>
        <taxon>Bacteroidota</taxon>
        <taxon>Flavobacteriia</taxon>
        <taxon>Flavobacteriales</taxon>
        <taxon>Flavobacteriaceae</taxon>
        <taxon>Salinimicrobium</taxon>
    </lineage>
</organism>
<evidence type="ECO:0000313" key="2">
    <source>
        <dbReference type="EMBL" id="MFD0975209.1"/>
    </source>
</evidence>
<keyword evidence="1" id="KW-0812">Transmembrane</keyword>
<dbReference type="RefSeq" id="WP_380736222.1">
    <property type="nucleotide sequence ID" value="NZ_JBHTJP010000002.1"/>
</dbReference>
<evidence type="ECO:0000256" key="1">
    <source>
        <dbReference type="SAM" id="Phobius"/>
    </source>
</evidence>
<proteinExistence type="predicted"/>
<gene>
    <name evidence="2" type="ORF">ACFQ1G_00255</name>
</gene>